<keyword evidence="3" id="KW-1185">Reference proteome</keyword>
<organism evidence="2 3">
    <name type="scientific">Kriegella aquimaris</name>
    <dbReference type="NCBI Taxonomy" id="192904"/>
    <lineage>
        <taxon>Bacteria</taxon>
        <taxon>Pseudomonadati</taxon>
        <taxon>Bacteroidota</taxon>
        <taxon>Flavobacteriia</taxon>
        <taxon>Flavobacteriales</taxon>
        <taxon>Flavobacteriaceae</taxon>
        <taxon>Kriegella</taxon>
    </lineage>
</organism>
<dbReference type="EMBL" id="FNGV01000003">
    <property type="protein sequence ID" value="SDL90201.1"/>
    <property type="molecule type" value="Genomic_DNA"/>
</dbReference>
<reference evidence="2 3" key="1">
    <citation type="submission" date="2016-10" db="EMBL/GenBank/DDBJ databases">
        <authorList>
            <person name="de Groot N.N."/>
        </authorList>
    </citation>
    <scope>NUCLEOTIDE SEQUENCE [LARGE SCALE GENOMIC DNA]</scope>
    <source>
        <strain evidence="2 3">DSM 19886</strain>
    </source>
</reference>
<protein>
    <submittedName>
        <fullName evidence="2">Uncharacterized protein</fullName>
    </submittedName>
</protein>
<evidence type="ECO:0000313" key="2">
    <source>
        <dbReference type="EMBL" id="SDL90201.1"/>
    </source>
</evidence>
<gene>
    <name evidence="2" type="ORF">SAMN04488514_103333</name>
</gene>
<dbReference type="RefSeq" id="WP_089887897.1">
    <property type="nucleotide sequence ID" value="NZ_FNGV01000003.1"/>
</dbReference>
<feature type="signal peptide" evidence="1">
    <location>
        <begin position="1"/>
        <end position="17"/>
    </location>
</feature>
<accession>A0A1G9NV26</accession>
<evidence type="ECO:0000313" key="3">
    <source>
        <dbReference type="Proteomes" id="UP000199440"/>
    </source>
</evidence>
<dbReference type="OrthoDB" id="659133at2"/>
<dbReference type="Proteomes" id="UP000199440">
    <property type="component" value="Unassembled WGS sequence"/>
</dbReference>
<proteinExistence type="predicted"/>
<evidence type="ECO:0000256" key="1">
    <source>
        <dbReference type="SAM" id="SignalP"/>
    </source>
</evidence>
<feature type="chain" id="PRO_5011580800" evidence="1">
    <location>
        <begin position="18"/>
        <end position="253"/>
    </location>
</feature>
<dbReference type="STRING" id="192904.SAMN04488514_103333"/>
<keyword evidence="1" id="KW-0732">Signal</keyword>
<dbReference type="AlphaFoldDB" id="A0A1G9NV26"/>
<sequence length="253" mass="28683">MKKILYTLLLLPFLVVAQTNETLVIENVMLTVKSEKITEFEAGIAAHNKKFHAEGPYGARVYNVLNGKNAGKYMLIMGPLPWSAMDGRPSTQAHTDDNNKNISQYLEPEVEVNYMKMHPELSNFSKDFEINKVSVFMVDVKRFKSSEFMEKVVNKVVKVYKEKMPDQIYGVYTNELPNMDGLDFGWVDFFDSSSWLGKEDKFVQNFEEVHGAGSFAKFLADVEATTNGDSTEIWTLRKDLSGPNAKVIAAPRQ</sequence>
<name>A0A1G9NV26_9FLAO</name>